<protein>
    <submittedName>
        <fullName evidence="1">Uncharacterized protein</fullName>
    </submittedName>
</protein>
<sequence>MGAFDNETFCMLDTFEYIKEKFINIESADASFYLH</sequence>
<dbReference type="EMBL" id="JAPYYP010000067">
    <property type="protein sequence ID" value="MDA5111070.1"/>
    <property type="molecule type" value="Genomic_DNA"/>
</dbReference>
<dbReference type="Gene3D" id="1.10.287.770">
    <property type="entry name" value="YojJ-like"/>
    <property type="match status" value="1"/>
</dbReference>
<reference evidence="1" key="1">
    <citation type="submission" date="2022-12" db="EMBL/GenBank/DDBJ databases">
        <title>Draft genome sequence of the thermophilic strain Brevibacillus thermoruber HT42, isolated from Los Humeros, Puebla, Mexico, with biotechnological potential.</title>
        <authorList>
            <person name="Lara Sanchez J."/>
            <person name="Solis Palacios R."/>
            <person name="Bustos Baena A.S."/>
            <person name="Ruz Baez A.E."/>
            <person name="Espinosa Luna G."/>
            <person name="Oliart Ros R.M."/>
        </authorList>
    </citation>
    <scope>NUCLEOTIDE SEQUENCE</scope>
    <source>
        <strain evidence="1">HT42</strain>
    </source>
</reference>
<proteinExistence type="predicted"/>
<evidence type="ECO:0000313" key="2">
    <source>
        <dbReference type="Proteomes" id="UP001151071"/>
    </source>
</evidence>
<dbReference type="Proteomes" id="UP001151071">
    <property type="component" value="Unassembled WGS sequence"/>
</dbReference>
<accession>A0A9X3TVH1</accession>
<keyword evidence="2" id="KW-1185">Reference proteome</keyword>
<organism evidence="1 2">
    <name type="scientific">Brevibacillus thermoruber</name>
    <dbReference type="NCBI Taxonomy" id="33942"/>
    <lineage>
        <taxon>Bacteria</taxon>
        <taxon>Bacillati</taxon>
        <taxon>Bacillota</taxon>
        <taxon>Bacilli</taxon>
        <taxon>Bacillales</taxon>
        <taxon>Paenibacillaceae</taxon>
        <taxon>Brevibacillus</taxon>
    </lineage>
</organism>
<comment type="caution">
    <text evidence="1">The sequence shown here is derived from an EMBL/GenBank/DDBJ whole genome shotgun (WGS) entry which is preliminary data.</text>
</comment>
<gene>
    <name evidence="1" type="ORF">O3V59_22310</name>
</gene>
<name>A0A9X3TVH1_9BACL</name>
<dbReference type="AlphaFoldDB" id="A0A9X3TVH1"/>
<evidence type="ECO:0000313" key="1">
    <source>
        <dbReference type="EMBL" id="MDA5111070.1"/>
    </source>
</evidence>